<evidence type="ECO:0000256" key="7">
    <source>
        <dbReference type="ARBA" id="ARBA00023136"/>
    </source>
</evidence>
<comment type="caution">
    <text evidence="9">The sequence shown here is derived from an EMBL/GenBank/DDBJ whole genome shotgun (WGS) entry which is preliminary data.</text>
</comment>
<evidence type="ECO:0000256" key="5">
    <source>
        <dbReference type="ARBA" id="ARBA00022692"/>
    </source>
</evidence>
<dbReference type="PANTHER" id="PTHR30269">
    <property type="entry name" value="TRANSMEMBRANE PROTEIN YFCA"/>
    <property type="match status" value="1"/>
</dbReference>
<feature type="transmembrane region" description="Helical" evidence="8">
    <location>
        <begin position="201"/>
        <end position="225"/>
    </location>
</feature>
<organism evidence="9 10">
    <name type="scientific">Faecalibacterium prausnitzii</name>
    <dbReference type="NCBI Taxonomy" id="853"/>
    <lineage>
        <taxon>Bacteria</taxon>
        <taxon>Bacillati</taxon>
        <taxon>Bacillota</taxon>
        <taxon>Clostridia</taxon>
        <taxon>Eubacteriales</taxon>
        <taxon>Oscillospiraceae</taxon>
        <taxon>Faecalibacterium</taxon>
    </lineage>
</organism>
<keyword evidence="5 8" id="KW-0812">Transmembrane</keyword>
<accession>A0A2A7B4L4</accession>
<feature type="transmembrane region" description="Helical" evidence="8">
    <location>
        <begin position="105"/>
        <end position="123"/>
    </location>
</feature>
<dbReference type="AlphaFoldDB" id="A0A2A7B4L4"/>
<evidence type="ECO:0000256" key="4">
    <source>
        <dbReference type="ARBA" id="ARBA00022475"/>
    </source>
</evidence>
<dbReference type="InterPro" id="IPR052017">
    <property type="entry name" value="TSUP"/>
</dbReference>
<dbReference type="InterPro" id="IPR002781">
    <property type="entry name" value="TM_pro_TauE-like"/>
</dbReference>
<dbReference type="Pfam" id="PF01925">
    <property type="entry name" value="TauE"/>
    <property type="match status" value="1"/>
</dbReference>
<comment type="similarity">
    <text evidence="2 8">Belongs to the 4-toluene sulfonate uptake permease (TSUP) (TC 2.A.102) family.</text>
</comment>
<reference evidence="9 10" key="1">
    <citation type="journal article" date="2017" name="Front. Microbiol.">
        <title>New Insights into the Diversity of the Genus Faecalibacterium.</title>
        <authorList>
            <person name="Benevides L."/>
            <person name="Burman S."/>
            <person name="Martin R."/>
            <person name="Robert V."/>
            <person name="Thomas M."/>
            <person name="Miquel S."/>
            <person name="Chain F."/>
            <person name="Sokol H."/>
            <person name="Bermudez-Humaran L.G."/>
            <person name="Morrison M."/>
            <person name="Langella P."/>
            <person name="Azevedo V.A."/>
            <person name="Chatel J.M."/>
            <person name="Soares S."/>
        </authorList>
    </citation>
    <scope>NUCLEOTIDE SEQUENCE [LARGE SCALE GENOMIC DNA]</scope>
    <source>
        <strain evidence="9 10">AHMP21</strain>
    </source>
</reference>
<evidence type="ECO:0000256" key="1">
    <source>
        <dbReference type="ARBA" id="ARBA00004651"/>
    </source>
</evidence>
<dbReference type="PANTHER" id="PTHR30269:SF0">
    <property type="entry name" value="MEMBRANE TRANSPORTER PROTEIN YFCA-RELATED"/>
    <property type="match status" value="1"/>
</dbReference>
<keyword evidence="6 8" id="KW-1133">Transmembrane helix</keyword>
<keyword evidence="3" id="KW-0813">Transport</keyword>
<evidence type="ECO:0000313" key="10">
    <source>
        <dbReference type="Proteomes" id="UP000220904"/>
    </source>
</evidence>
<keyword evidence="7 8" id="KW-0472">Membrane</keyword>
<evidence type="ECO:0000256" key="3">
    <source>
        <dbReference type="ARBA" id="ARBA00022448"/>
    </source>
</evidence>
<dbReference type="Proteomes" id="UP000220904">
    <property type="component" value="Unassembled WGS sequence"/>
</dbReference>
<feature type="transmembrane region" description="Helical" evidence="8">
    <location>
        <begin position="79"/>
        <end position="99"/>
    </location>
</feature>
<evidence type="ECO:0000256" key="2">
    <source>
        <dbReference type="ARBA" id="ARBA00009142"/>
    </source>
</evidence>
<feature type="transmembrane region" description="Helical" evidence="8">
    <location>
        <begin position="237"/>
        <end position="255"/>
    </location>
</feature>
<comment type="subcellular location">
    <subcellularLocation>
        <location evidence="1 8">Cell membrane</location>
        <topology evidence="1 8">Multi-pass membrane protein</topology>
    </subcellularLocation>
</comment>
<keyword evidence="4 8" id="KW-1003">Cell membrane</keyword>
<protein>
    <recommendedName>
        <fullName evidence="8">Probable membrane transporter protein</fullName>
    </recommendedName>
</protein>
<name>A0A2A7B4L4_9FIRM</name>
<evidence type="ECO:0000256" key="6">
    <source>
        <dbReference type="ARBA" id="ARBA00022989"/>
    </source>
</evidence>
<feature type="transmembrane region" description="Helical" evidence="8">
    <location>
        <begin position="143"/>
        <end position="171"/>
    </location>
</feature>
<dbReference type="EMBL" id="NOUV01000015">
    <property type="protein sequence ID" value="PDX86320.1"/>
    <property type="molecule type" value="Genomic_DNA"/>
</dbReference>
<dbReference type="GO" id="GO:0005886">
    <property type="term" value="C:plasma membrane"/>
    <property type="evidence" value="ECO:0007669"/>
    <property type="project" value="UniProtKB-SubCell"/>
</dbReference>
<gene>
    <name evidence="9" type="ORF">CHR60_10635</name>
</gene>
<evidence type="ECO:0000256" key="8">
    <source>
        <dbReference type="RuleBase" id="RU363041"/>
    </source>
</evidence>
<feature type="transmembrane region" description="Helical" evidence="8">
    <location>
        <begin position="6"/>
        <end position="25"/>
    </location>
</feature>
<dbReference type="RefSeq" id="WP_097792998.1">
    <property type="nucleotide sequence ID" value="NZ_NOUV01000015.1"/>
</dbReference>
<dbReference type="OrthoDB" id="554695at2"/>
<sequence length="259" mass="26831">MTESITISPLMLVFLMCMTGFAGFVDSAAGGGGLISLPAYLFAGLPAHYTYGTNKFSAACGTTFATAQFFQKGAMNIKVGLLAAAGSFVGSALGSHIVLLLSDEALRVMMLVILPIAAVLILWRRNLPDENRDDGTLTAKKAVLALAIGLGIGLYDGIFGPGTGTFAIIAFTTLMGFDLRTAGGNAKVLNLASNYASLVTYLMNGLVVFSVGIPCAVSGIVGNLLGSHFALKNGAKFIRPMMLVVLVLLLGKLVSDAVL</sequence>
<evidence type="ECO:0000313" key="9">
    <source>
        <dbReference type="EMBL" id="PDX86320.1"/>
    </source>
</evidence>
<proteinExistence type="inferred from homology"/>